<keyword evidence="2" id="KW-1185">Reference proteome</keyword>
<evidence type="ECO:0000313" key="1">
    <source>
        <dbReference type="EMBL" id="NHF62994.1"/>
    </source>
</evidence>
<sequence length="137" mass="14177">MQLKLRRAPERDVLDAGSSSVIGLDLVAVGTGAPGAVAVIESIGGTVLLSVVDADGQRGPSIPIDARVSPGARVTVPMAVAPARCDPHAFAEDKQGTRFPVTVRLDGQHRVTLTVAADDSTRAALYDAIRRGCRLPG</sequence>
<dbReference type="AlphaFoldDB" id="A0A9E5JNP0"/>
<dbReference type="OrthoDB" id="3784033at2"/>
<dbReference type="Proteomes" id="UP000818266">
    <property type="component" value="Unassembled WGS sequence"/>
</dbReference>
<dbReference type="RefSeq" id="WP_152583484.1">
    <property type="nucleotide sequence ID" value="NZ_VIKT02000009.1"/>
</dbReference>
<proteinExistence type="predicted"/>
<name>A0A9E5JNP0_9MICO</name>
<evidence type="ECO:0000313" key="2">
    <source>
        <dbReference type="Proteomes" id="UP000818266"/>
    </source>
</evidence>
<protein>
    <submittedName>
        <fullName evidence="1">Uncharacterized protein</fullName>
    </submittedName>
</protein>
<organism evidence="1 2">
    <name type="scientific">Microcella pacifica</name>
    <dbReference type="NCBI Taxonomy" id="2591847"/>
    <lineage>
        <taxon>Bacteria</taxon>
        <taxon>Bacillati</taxon>
        <taxon>Actinomycetota</taxon>
        <taxon>Actinomycetes</taxon>
        <taxon>Micrococcales</taxon>
        <taxon>Microbacteriaceae</taxon>
        <taxon>Microcella</taxon>
    </lineage>
</organism>
<accession>A0A9E5JNP0</accession>
<comment type="caution">
    <text evidence="1">The sequence shown here is derived from an EMBL/GenBank/DDBJ whole genome shotgun (WGS) entry which is preliminary data.</text>
</comment>
<reference evidence="1 2" key="1">
    <citation type="submission" date="2019-06" db="EMBL/GenBank/DDBJ databases">
        <authorList>
            <person name="De-Chao Zhang Q."/>
        </authorList>
    </citation>
    <scope>NUCLEOTIDE SEQUENCE [LARGE SCALE GENOMIC DNA]</scope>
    <source>
        <strain evidence="1 2">KN1116</strain>
    </source>
</reference>
<gene>
    <name evidence="1" type="ORF">FK219_007050</name>
</gene>
<dbReference type="EMBL" id="VIKT02000009">
    <property type="protein sequence ID" value="NHF62994.1"/>
    <property type="molecule type" value="Genomic_DNA"/>
</dbReference>
<reference evidence="1 2" key="2">
    <citation type="submission" date="2020-03" db="EMBL/GenBank/DDBJ databases">
        <title>Chryseoglobus sp. isolated from a deep-sea seamount.</title>
        <authorList>
            <person name="Zhang D.-C."/>
        </authorList>
    </citation>
    <scope>NUCLEOTIDE SEQUENCE [LARGE SCALE GENOMIC DNA]</scope>
    <source>
        <strain evidence="1 2">KN1116</strain>
    </source>
</reference>